<dbReference type="EMBL" id="CP029186">
    <property type="protein sequence ID" value="AWH85218.1"/>
    <property type="molecule type" value="Genomic_DNA"/>
</dbReference>
<dbReference type="Gene3D" id="3.60.21.10">
    <property type="match status" value="1"/>
</dbReference>
<dbReference type="AlphaFoldDB" id="A0A2S1QXU6"/>
<name>A0A2S1QXU6_9FLAO</name>
<sequence>MSNISYTNQIQILHFSDLHFGEYHICNPPPTASKKGIPTLADLIIDDLQIDFGGTVIDKTDYSDQKESPLIVAVSGDFTQKAKHDEFNEALIFLNRLSSEMLLNRRVEKSDIFFVPGNHDVRFADSTKDERFQPYCSFYNKFFDGIRPPQVSHKPEELTQVHIKNLEGNKVTIVEINCCIYVEKDTIDSSRGQVDYDSIKRLREELEKISSTEKDFNEYIKIVVIHHHVVLLPSFIEPGRGVDSIMNSGYLLELLSEHNFHLILHGHKHYPQIFNYEPTPLWSNSESKIPQVVIAGGSCGSRELPTEISNKACNTYSLITIKWHPDAQQARINVITRGLIRTAKRPLSPDLWKWETVNVTDRVITPYKTVPIVGVVNTEKITDDTERLKQYKNQKYHMPVIEVMPSLIPGQAYEARGWIVQHKPELYKGSLLEKVEWTAGEYFKKIICLRDDNPNFSFSYHYWGPMLIQAKMFFNDKSEAICYVYARMPKDES</sequence>
<dbReference type="GO" id="GO:0016787">
    <property type="term" value="F:hydrolase activity"/>
    <property type="evidence" value="ECO:0007669"/>
    <property type="project" value="UniProtKB-KW"/>
</dbReference>
<feature type="domain" description="Prokaryotic YEATS" evidence="6">
    <location>
        <begin position="413"/>
        <end position="486"/>
    </location>
</feature>
<dbReference type="GO" id="GO:0046872">
    <property type="term" value="F:metal ion binding"/>
    <property type="evidence" value="ECO:0007669"/>
    <property type="project" value="UniProtKB-KW"/>
</dbReference>
<feature type="domain" description="Calcineurin-like phosphoesterase" evidence="5">
    <location>
        <begin position="11"/>
        <end position="271"/>
    </location>
</feature>
<dbReference type="Pfam" id="PF20305">
    <property type="entry name" value="pYEATS"/>
    <property type="match status" value="1"/>
</dbReference>
<dbReference type="OrthoDB" id="9785415at2"/>
<evidence type="ECO:0000256" key="2">
    <source>
        <dbReference type="ARBA" id="ARBA00022801"/>
    </source>
</evidence>
<evidence type="ECO:0000313" key="8">
    <source>
        <dbReference type="Proteomes" id="UP000244929"/>
    </source>
</evidence>
<keyword evidence="2" id="KW-0378">Hydrolase</keyword>
<evidence type="ECO:0000256" key="4">
    <source>
        <dbReference type="ARBA" id="ARBA00025742"/>
    </source>
</evidence>
<evidence type="ECO:0000259" key="6">
    <source>
        <dbReference type="Pfam" id="PF20305"/>
    </source>
</evidence>
<dbReference type="InterPro" id="IPR050884">
    <property type="entry name" value="CNP_phosphodiesterase-III"/>
</dbReference>
<gene>
    <name evidence="7" type="ORF">HYN59_08845</name>
</gene>
<keyword evidence="3" id="KW-0408">Iron</keyword>
<dbReference type="InterPro" id="IPR004843">
    <property type="entry name" value="Calcineurin-like_PHP"/>
</dbReference>
<dbReference type="PANTHER" id="PTHR42988:SF2">
    <property type="entry name" value="CYCLIC NUCLEOTIDE PHOSPHODIESTERASE CBUA0032-RELATED"/>
    <property type="match status" value="1"/>
</dbReference>
<evidence type="ECO:0000259" key="5">
    <source>
        <dbReference type="Pfam" id="PF00149"/>
    </source>
</evidence>
<keyword evidence="1" id="KW-0479">Metal-binding</keyword>
<evidence type="ECO:0000256" key="1">
    <source>
        <dbReference type="ARBA" id="ARBA00022723"/>
    </source>
</evidence>
<dbReference type="KEGG" id="falb:HYN59_08845"/>
<evidence type="ECO:0000313" key="7">
    <source>
        <dbReference type="EMBL" id="AWH85218.1"/>
    </source>
</evidence>
<dbReference type="Proteomes" id="UP000244929">
    <property type="component" value="Chromosome"/>
</dbReference>
<dbReference type="Pfam" id="PF00149">
    <property type="entry name" value="Metallophos"/>
    <property type="match status" value="1"/>
</dbReference>
<dbReference type="SUPFAM" id="SSF56300">
    <property type="entry name" value="Metallo-dependent phosphatases"/>
    <property type="match status" value="1"/>
</dbReference>
<dbReference type="RefSeq" id="WP_108777922.1">
    <property type="nucleotide sequence ID" value="NZ_CP029186.1"/>
</dbReference>
<dbReference type="InterPro" id="IPR046888">
    <property type="entry name" value="pYEATS"/>
</dbReference>
<proteinExistence type="inferred from homology"/>
<keyword evidence="8" id="KW-1185">Reference proteome</keyword>
<evidence type="ECO:0000256" key="3">
    <source>
        <dbReference type="ARBA" id="ARBA00023004"/>
    </source>
</evidence>
<dbReference type="PANTHER" id="PTHR42988">
    <property type="entry name" value="PHOSPHOHYDROLASE"/>
    <property type="match status" value="1"/>
</dbReference>
<organism evidence="7 8">
    <name type="scientific">Flavobacterium album</name>
    <dbReference type="NCBI Taxonomy" id="2175091"/>
    <lineage>
        <taxon>Bacteria</taxon>
        <taxon>Pseudomonadati</taxon>
        <taxon>Bacteroidota</taxon>
        <taxon>Flavobacteriia</taxon>
        <taxon>Flavobacteriales</taxon>
        <taxon>Flavobacteriaceae</taxon>
        <taxon>Flavobacterium</taxon>
    </lineage>
</organism>
<comment type="similarity">
    <text evidence="4">Belongs to the cyclic nucleotide phosphodiesterase class-III family.</text>
</comment>
<accession>A0A2S1QXU6</accession>
<protein>
    <submittedName>
        <fullName evidence="7">Uncharacterized protein</fullName>
    </submittedName>
</protein>
<reference evidence="7 8" key="1">
    <citation type="submission" date="2018-04" db="EMBL/GenBank/DDBJ databases">
        <title>Genome sequencing of Flavobacterium sp. HYN0059.</title>
        <authorList>
            <person name="Yi H."/>
            <person name="Baek C."/>
        </authorList>
    </citation>
    <scope>NUCLEOTIDE SEQUENCE [LARGE SCALE GENOMIC DNA]</scope>
    <source>
        <strain evidence="7 8">HYN0059</strain>
    </source>
</reference>
<dbReference type="InterPro" id="IPR029052">
    <property type="entry name" value="Metallo-depent_PP-like"/>
</dbReference>